<proteinExistence type="predicted"/>
<evidence type="ECO:0000313" key="3">
    <source>
        <dbReference type="Proteomes" id="UP001153636"/>
    </source>
</evidence>
<dbReference type="Proteomes" id="UP001153636">
    <property type="component" value="Chromosome 6"/>
</dbReference>
<protein>
    <submittedName>
        <fullName evidence="2">Uncharacterized protein</fullName>
    </submittedName>
</protein>
<reference evidence="2" key="1">
    <citation type="submission" date="2022-01" db="EMBL/GenBank/DDBJ databases">
        <authorList>
            <person name="King R."/>
        </authorList>
    </citation>
    <scope>NUCLEOTIDE SEQUENCE</scope>
</reference>
<gene>
    <name evidence="2" type="ORF">PSYICH_LOCUS12991</name>
</gene>
<feature type="compositionally biased region" description="Basic and acidic residues" evidence="1">
    <location>
        <begin position="88"/>
        <end position="103"/>
    </location>
</feature>
<evidence type="ECO:0000313" key="2">
    <source>
        <dbReference type="EMBL" id="CAH1112714.1"/>
    </source>
</evidence>
<feature type="region of interest" description="Disordered" evidence="1">
    <location>
        <begin position="22"/>
        <end position="139"/>
    </location>
</feature>
<keyword evidence="3" id="KW-1185">Reference proteome</keyword>
<dbReference type="EMBL" id="OV651818">
    <property type="protein sequence ID" value="CAH1112714.1"/>
    <property type="molecule type" value="Genomic_DNA"/>
</dbReference>
<dbReference type="OrthoDB" id="202764at2759"/>
<organism evidence="2 3">
    <name type="scientific">Psylliodes chrysocephalus</name>
    <dbReference type="NCBI Taxonomy" id="3402493"/>
    <lineage>
        <taxon>Eukaryota</taxon>
        <taxon>Metazoa</taxon>
        <taxon>Ecdysozoa</taxon>
        <taxon>Arthropoda</taxon>
        <taxon>Hexapoda</taxon>
        <taxon>Insecta</taxon>
        <taxon>Pterygota</taxon>
        <taxon>Neoptera</taxon>
        <taxon>Endopterygota</taxon>
        <taxon>Coleoptera</taxon>
        <taxon>Polyphaga</taxon>
        <taxon>Cucujiformia</taxon>
        <taxon>Chrysomeloidea</taxon>
        <taxon>Chrysomelidae</taxon>
        <taxon>Galerucinae</taxon>
        <taxon>Alticini</taxon>
        <taxon>Psylliodes</taxon>
    </lineage>
</organism>
<evidence type="ECO:0000256" key="1">
    <source>
        <dbReference type="SAM" id="MobiDB-lite"/>
    </source>
</evidence>
<name>A0A9P0GGG0_9CUCU</name>
<dbReference type="AlphaFoldDB" id="A0A9P0GGG0"/>
<sequence length="154" mass="17162">MYFQHNPFCKANSPSRNWIINSNKFTGGRPPYPRRGSNTPVSSLALNSYPPLPPNRSRSLDGLLDSTEPIAAVSEATIHDQVPSKSCDNIDRDSSDSSDKETDPNSLSNKVDNFLDAADSDNDKSSIYSNSSDSKRKRNFMDRCVNKVRSFIKK</sequence>
<feature type="compositionally biased region" description="Polar residues" evidence="1">
    <location>
        <begin position="36"/>
        <end position="46"/>
    </location>
</feature>
<accession>A0A9P0GGG0</accession>